<dbReference type="InterPro" id="IPR024072">
    <property type="entry name" value="DHFR-like_dom_sf"/>
</dbReference>
<dbReference type="Gene3D" id="3.40.430.10">
    <property type="entry name" value="Dihydrofolate Reductase, subunit A"/>
    <property type="match status" value="1"/>
</dbReference>
<evidence type="ECO:0000313" key="3">
    <source>
        <dbReference type="Proteomes" id="UP000228621"/>
    </source>
</evidence>
<dbReference type="AlphaFoldDB" id="A0A2A5JNY4"/>
<dbReference type="RefSeq" id="WP_099642663.1">
    <property type="nucleotide sequence ID" value="NZ_NKHF01000062.1"/>
</dbReference>
<comment type="caution">
    <text evidence="2">The sequence shown here is derived from an EMBL/GenBank/DDBJ whole genome shotgun (WGS) entry which is preliminary data.</text>
</comment>
<dbReference type="OrthoDB" id="9782335at2"/>
<dbReference type="InterPro" id="IPR050765">
    <property type="entry name" value="Riboflavin_Biosynth_HTPR"/>
</dbReference>
<dbReference type="Proteomes" id="UP000228621">
    <property type="component" value="Unassembled WGS sequence"/>
</dbReference>
<proteinExistence type="predicted"/>
<organism evidence="2 3">
    <name type="scientific">Pseudoalteromonas piscicida</name>
    <dbReference type="NCBI Taxonomy" id="43662"/>
    <lineage>
        <taxon>Bacteria</taxon>
        <taxon>Pseudomonadati</taxon>
        <taxon>Pseudomonadota</taxon>
        <taxon>Gammaproteobacteria</taxon>
        <taxon>Alteromonadales</taxon>
        <taxon>Pseudoalteromonadaceae</taxon>
        <taxon>Pseudoalteromonas</taxon>
    </lineage>
</organism>
<protein>
    <submittedName>
        <fullName evidence="2">Diacylglycerol kinase</fullName>
    </submittedName>
</protein>
<keyword evidence="2" id="KW-0808">Transferase</keyword>
<keyword evidence="2" id="KW-0418">Kinase</keyword>
<dbReference type="GO" id="GO:0009231">
    <property type="term" value="P:riboflavin biosynthetic process"/>
    <property type="evidence" value="ECO:0007669"/>
    <property type="project" value="InterPro"/>
</dbReference>
<dbReference type="GO" id="GO:0016301">
    <property type="term" value="F:kinase activity"/>
    <property type="evidence" value="ECO:0007669"/>
    <property type="project" value="UniProtKB-KW"/>
</dbReference>
<keyword evidence="3" id="KW-1185">Reference proteome</keyword>
<evidence type="ECO:0000313" key="2">
    <source>
        <dbReference type="EMBL" id="PCK31146.1"/>
    </source>
</evidence>
<dbReference type="EMBL" id="NKHF01000062">
    <property type="protein sequence ID" value="PCK31146.1"/>
    <property type="molecule type" value="Genomic_DNA"/>
</dbReference>
<dbReference type="GO" id="GO:0008703">
    <property type="term" value="F:5-amino-6-(5-phosphoribosylamino)uracil reductase activity"/>
    <property type="evidence" value="ECO:0007669"/>
    <property type="project" value="InterPro"/>
</dbReference>
<dbReference type="SUPFAM" id="SSF53597">
    <property type="entry name" value="Dihydrofolate reductase-like"/>
    <property type="match status" value="1"/>
</dbReference>
<reference evidence="3" key="1">
    <citation type="journal article" date="2019" name="Genome Announc.">
        <title>Draft Genome Sequence of Pseudoalteromonas piscicida Strain 36Y ROTHPW, an Hypersaline Seawater Isolate from the South Coast of Sonora, Mexico.</title>
        <authorList>
            <person name="Sanchez-Diaz R."/>
            <person name="Molina-Garza Z.J."/>
            <person name="Cruz-Suarez L.E."/>
            <person name="Selvin J."/>
            <person name="Kiran G.S."/>
            <person name="Ibarra-Gamez J.C."/>
            <person name="Gomez-Gil B."/>
            <person name="Galaviz-Silva L."/>
        </authorList>
    </citation>
    <scope>NUCLEOTIDE SEQUENCE [LARGE SCALE GENOMIC DNA]</scope>
    <source>
        <strain evidence="3">36Y_RITHPW</strain>
    </source>
</reference>
<evidence type="ECO:0000259" key="1">
    <source>
        <dbReference type="Pfam" id="PF01872"/>
    </source>
</evidence>
<feature type="domain" description="Bacterial bifunctional deaminase-reductase C-terminal" evidence="1">
    <location>
        <begin position="5"/>
        <end position="161"/>
    </location>
</feature>
<dbReference type="PANTHER" id="PTHR38011:SF11">
    <property type="entry name" value="2,5-DIAMINO-6-RIBOSYLAMINO-4(3H)-PYRIMIDINONE 5'-PHOSPHATE REDUCTASE"/>
    <property type="match status" value="1"/>
</dbReference>
<dbReference type="InterPro" id="IPR002734">
    <property type="entry name" value="RibDG_C"/>
</dbReference>
<dbReference type="PANTHER" id="PTHR38011">
    <property type="entry name" value="DIHYDROFOLATE REDUCTASE FAMILY PROTEIN (AFU_ORTHOLOGUE AFUA_8G06820)"/>
    <property type="match status" value="1"/>
</dbReference>
<gene>
    <name evidence="2" type="ORF">CEX98_13895</name>
</gene>
<dbReference type="Pfam" id="PF01872">
    <property type="entry name" value="RibD_C"/>
    <property type="match status" value="1"/>
</dbReference>
<accession>A0A2A5JNY4</accession>
<name>A0A2A5JNY4_PSEO7</name>
<sequence>MANIVYIGASLDGFIADKNNRIDWLHEIPNPAGLDLGFADFMARIDAIIMGRNTFETIQGFDCEWPYKKPVFVLSNTLKTVPKSIADKVSLVRGELTDIVEQLAQLGYQNLYIDGGKTIQSFLQQDLIDELIITTIPILLGGGVPLFTELNAPLKFKHVNAIRYLDYVVKNHYIRER</sequence>